<gene>
    <name evidence="2" type="ORF">IFO67_12445</name>
</gene>
<keyword evidence="3" id="KW-1185">Reference proteome</keyword>
<organism evidence="2 3">
    <name type="scientific">Thauera sedimentorum</name>
    <dbReference type="NCBI Taxonomy" id="2767595"/>
    <lineage>
        <taxon>Bacteria</taxon>
        <taxon>Pseudomonadati</taxon>
        <taxon>Pseudomonadota</taxon>
        <taxon>Betaproteobacteria</taxon>
        <taxon>Rhodocyclales</taxon>
        <taxon>Zoogloeaceae</taxon>
        <taxon>Thauera</taxon>
    </lineage>
</organism>
<evidence type="ECO:0000313" key="3">
    <source>
        <dbReference type="Proteomes" id="UP000603602"/>
    </source>
</evidence>
<evidence type="ECO:0000313" key="2">
    <source>
        <dbReference type="EMBL" id="MBD8503696.1"/>
    </source>
</evidence>
<feature type="transmembrane region" description="Helical" evidence="1">
    <location>
        <begin position="35"/>
        <end position="52"/>
    </location>
</feature>
<sequence length="135" mass="14842">MSTIRAFRQTFAAAVAVGVIDWALPLAVAEKTMYAGSWIGYLLLVAFGFLAIREGSRYRYVLRHTWAFVGFWFALGVLSFTLGRTDVPPEDRVLGLQGYLFATVLFLPVAFASSSLGAAIAHFLAKLRHDRPDAA</sequence>
<dbReference type="EMBL" id="JACYTO010000002">
    <property type="protein sequence ID" value="MBD8503696.1"/>
    <property type="molecule type" value="Genomic_DNA"/>
</dbReference>
<comment type="caution">
    <text evidence="2">The sequence shown here is derived from an EMBL/GenBank/DDBJ whole genome shotgun (WGS) entry which is preliminary data.</text>
</comment>
<evidence type="ECO:0008006" key="4">
    <source>
        <dbReference type="Google" id="ProtNLM"/>
    </source>
</evidence>
<feature type="transmembrane region" description="Helical" evidence="1">
    <location>
        <begin position="64"/>
        <end position="83"/>
    </location>
</feature>
<keyword evidence="1" id="KW-0812">Transmembrane</keyword>
<keyword evidence="1" id="KW-0472">Membrane</keyword>
<protein>
    <recommendedName>
        <fullName evidence="4">Transmembrane protein</fullName>
    </recommendedName>
</protein>
<evidence type="ECO:0000256" key="1">
    <source>
        <dbReference type="SAM" id="Phobius"/>
    </source>
</evidence>
<name>A0ABR9BBX2_9RHOO</name>
<reference evidence="3" key="1">
    <citation type="submission" date="2023-07" db="EMBL/GenBank/DDBJ databases">
        <title>Thauera sp. CAU 1555 isolated from sand of Yaerae Beach.</title>
        <authorList>
            <person name="Kim W."/>
        </authorList>
    </citation>
    <scope>NUCLEOTIDE SEQUENCE [LARGE SCALE GENOMIC DNA]</scope>
    <source>
        <strain evidence="3">CAU 1555</strain>
    </source>
</reference>
<dbReference type="RefSeq" id="WP_187718509.1">
    <property type="nucleotide sequence ID" value="NZ_JACTAH010000002.1"/>
</dbReference>
<feature type="transmembrane region" description="Helical" evidence="1">
    <location>
        <begin position="98"/>
        <end position="125"/>
    </location>
</feature>
<keyword evidence="1" id="KW-1133">Transmembrane helix</keyword>
<dbReference type="Proteomes" id="UP000603602">
    <property type="component" value="Unassembled WGS sequence"/>
</dbReference>
<proteinExistence type="predicted"/>
<accession>A0ABR9BBX2</accession>